<accession>A0A2D1KLU5</accession>
<dbReference type="InterPro" id="IPR009825">
    <property type="entry name" value="ECF_substrate-spec-like"/>
</dbReference>
<dbReference type="PANTHER" id="PTHR37815:SF3">
    <property type="entry name" value="UPF0397 PROTEIN SPR0429"/>
    <property type="match status" value="1"/>
</dbReference>
<dbReference type="Proteomes" id="UP000223559">
    <property type="component" value="Chromosome"/>
</dbReference>
<evidence type="ECO:0000256" key="2">
    <source>
        <dbReference type="ARBA" id="ARBA00022989"/>
    </source>
</evidence>
<dbReference type="OrthoDB" id="411368at2"/>
<dbReference type="AlphaFoldDB" id="A0A2D1KLU5"/>
<name>A0A2D1KLU5_9LACO</name>
<keyword evidence="5" id="KW-1185">Reference proteome</keyword>
<reference evidence="4 5" key="1">
    <citation type="submission" date="2016-10" db="EMBL/GenBank/DDBJ databases">
        <title>The whole genome sequencing and assembly of L. cotyniformis subsp. torquens DSM 20004 strain.</title>
        <authorList>
            <person name="Park M.-K."/>
            <person name="Lee Y.-J."/>
            <person name="Yi H."/>
            <person name="Bahn Y.-S."/>
            <person name="Kim J.F."/>
            <person name="Lee D.-W."/>
        </authorList>
    </citation>
    <scope>NUCLEOTIDE SEQUENCE [LARGE SCALE GENOMIC DNA]</scope>
    <source>
        <strain evidence="4 5">DSM 20004</strain>
    </source>
</reference>
<dbReference type="PANTHER" id="PTHR37815">
    <property type="entry name" value="UPF0397 PROTEIN BC_2624-RELATED"/>
    <property type="match status" value="1"/>
</dbReference>
<feature type="transmembrane region" description="Helical" evidence="3">
    <location>
        <begin position="103"/>
        <end position="121"/>
    </location>
</feature>
<feature type="transmembrane region" description="Helical" evidence="3">
    <location>
        <begin position="12"/>
        <end position="31"/>
    </location>
</feature>
<evidence type="ECO:0000313" key="5">
    <source>
        <dbReference type="Proteomes" id="UP000223559"/>
    </source>
</evidence>
<organism evidence="4 5">
    <name type="scientific">Loigolactobacillus coryniformis subsp. torquens DSM 20004 = KCTC 3535</name>
    <dbReference type="NCBI Taxonomy" id="1423822"/>
    <lineage>
        <taxon>Bacteria</taxon>
        <taxon>Bacillati</taxon>
        <taxon>Bacillota</taxon>
        <taxon>Bacilli</taxon>
        <taxon>Lactobacillales</taxon>
        <taxon>Lactobacillaceae</taxon>
        <taxon>Loigolactobacillus</taxon>
    </lineage>
</organism>
<dbReference type="Gene3D" id="1.10.1760.20">
    <property type="match status" value="1"/>
</dbReference>
<dbReference type="KEGG" id="lcy:LC20004_03815"/>
<dbReference type="Pfam" id="PF07155">
    <property type="entry name" value="ECF-ribofla_trS"/>
    <property type="match status" value="1"/>
</dbReference>
<evidence type="ECO:0000256" key="1">
    <source>
        <dbReference type="ARBA" id="ARBA00022692"/>
    </source>
</evidence>
<keyword evidence="2 3" id="KW-1133">Transmembrane helix</keyword>
<feature type="transmembrane region" description="Helical" evidence="3">
    <location>
        <begin position="43"/>
        <end position="68"/>
    </location>
</feature>
<sequence>MQSNLLAKRLVLPALLIALNVAIARIFIIPVPMTHGNINLCDAGIFIAALLYGRRTGLFVGAFSGFLLDLISGYAQYMFFSLIVHGLEGFVVGWIGYQAVRKLQLTALLVGGLIVISGYFITDTLLYSLTPGLVGIPTNAVQVLTGAFIALPLAIKLRQPLKL</sequence>
<proteinExistence type="predicted"/>
<protein>
    <submittedName>
        <fullName evidence="4">ECF transporter S component</fullName>
    </submittedName>
</protein>
<dbReference type="GO" id="GO:0016020">
    <property type="term" value="C:membrane"/>
    <property type="evidence" value="ECO:0007669"/>
    <property type="project" value="InterPro"/>
</dbReference>
<feature type="transmembrane region" description="Helical" evidence="3">
    <location>
        <begin position="74"/>
        <end position="96"/>
    </location>
</feature>
<keyword evidence="3" id="KW-0472">Membrane</keyword>
<feature type="transmembrane region" description="Helical" evidence="3">
    <location>
        <begin position="133"/>
        <end position="155"/>
    </location>
</feature>
<dbReference type="RefSeq" id="WP_010013587.1">
    <property type="nucleotide sequence ID" value="NZ_AEOS01000171.1"/>
</dbReference>
<gene>
    <name evidence="4" type="ORF">LC20004_03815</name>
</gene>
<keyword evidence="1 3" id="KW-0812">Transmembrane</keyword>
<evidence type="ECO:0000256" key="3">
    <source>
        <dbReference type="SAM" id="Phobius"/>
    </source>
</evidence>
<dbReference type="EMBL" id="CP017697">
    <property type="protein sequence ID" value="ATO43078.1"/>
    <property type="molecule type" value="Genomic_DNA"/>
</dbReference>
<evidence type="ECO:0000313" key="4">
    <source>
        <dbReference type="EMBL" id="ATO43078.1"/>
    </source>
</evidence>